<gene>
    <name evidence="3" type="ORF">ARMOST_03698</name>
</gene>
<dbReference type="OrthoDB" id="3215314at2759"/>
<feature type="compositionally biased region" description="Basic and acidic residues" evidence="1">
    <location>
        <begin position="714"/>
        <end position="730"/>
    </location>
</feature>
<accession>A0A284QV62</accession>
<organism evidence="3 4">
    <name type="scientific">Armillaria ostoyae</name>
    <name type="common">Armillaria root rot fungus</name>
    <dbReference type="NCBI Taxonomy" id="47428"/>
    <lineage>
        <taxon>Eukaryota</taxon>
        <taxon>Fungi</taxon>
        <taxon>Dikarya</taxon>
        <taxon>Basidiomycota</taxon>
        <taxon>Agaricomycotina</taxon>
        <taxon>Agaricomycetes</taxon>
        <taxon>Agaricomycetidae</taxon>
        <taxon>Agaricales</taxon>
        <taxon>Marasmiineae</taxon>
        <taxon>Physalacriaceae</taxon>
        <taxon>Armillaria</taxon>
    </lineage>
</organism>
<dbReference type="InterPro" id="IPR057207">
    <property type="entry name" value="FBXL15_LRR"/>
</dbReference>
<dbReference type="Proteomes" id="UP000219338">
    <property type="component" value="Unassembled WGS sequence"/>
</dbReference>
<evidence type="ECO:0000313" key="3">
    <source>
        <dbReference type="EMBL" id="SJL00385.1"/>
    </source>
</evidence>
<evidence type="ECO:0000313" key="4">
    <source>
        <dbReference type="Proteomes" id="UP000219338"/>
    </source>
</evidence>
<dbReference type="SUPFAM" id="SSF52047">
    <property type="entry name" value="RNI-like"/>
    <property type="match status" value="1"/>
</dbReference>
<dbReference type="InterPro" id="IPR032675">
    <property type="entry name" value="LRR_dom_sf"/>
</dbReference>
<feature type="domain" description="F-box/LRR-repeat protein 15-like leucin rich repeat" evidence="2">
    <location>
        <begin position="150"/>
        <end position="225"/>
    </location>
</feature>
<name>A0A284QV62_ARMOS</name>
<feature type="region of interest" description="Disordered" evidence="1">
    <location>
        <begin position="436"/>
        <end position="461"/>
    </location>
</feature>
<dbReference type="OMA" id="YPAQERT"/>
<sequence>MSKPIILARRRAESSNDTTVSKFVLAAQHTVGPYVEWDFPERFNYVPPPVYFCIRALIPSPEQVHHLGPYTLNYNPPASESDFDIIKALIPSYNDSRFTISRVDPRLWATLIQLYSTSLPESFNRYPIPLSDIYLPLLQQIPSTPNFTLITILELPDCEELADSSISELRHLSSLCALEASGTTVTDYGVSVLSKTVGWYDDGRRRGPWPLRILRLRSCRGITHKVFHYVKSFPLLAVLDLRGTKCTVSSCTHPWSVSSNPDLYHPTPLRTSLTILSSLMPPPGKMFSSSSVFNLYIDTVEYAHPHGSKFKDESRPKTLNGKGRCRETAVGLENTAITLLPHKKDIPDSKDNVLVAQVAPEQLPARRSRRKYSRGVSPASNENTSYLYDSDILNLFDGDIGSADGLSYSEDEFETDDEESERDADLRHFYSSNPMILQQGTSQPSPISVNQSPATPLSVHPPDWMANVTAAEMAEQNSHHAALAFYLGVQRRGLSPQEPAGYRAEEIYPAQERTFRLIGLNNSSMFYRTPPDWSVLENTSNPEKEDPLPAKRSNTEKAAFKMDTAKARLMAEWRTSLSSTSAEKGLDGNKRRKLSSTLDGISQFQSTDKPASVNPFRRQKSSSSEAAQAVEWPHRGRLENIVPTKQKPTRPISTYDVPELPNDAKEQLLADVRAERRHSLPSELGKIPSGKGGKTMRNRSELVEKSGATVGTSKPREKAKFDMRKWLGKR</sequence>
<evidence type="ECO:0000256" key="1">
    <source>
        <dbReference type="SAM" id="MobiDB-lite"/>
    </source>
</evidence>
<dbReference type="AlphaFoldDB" id="A0A284QV62"/>
<protein>
    <recommendedName>
        <fullName evidence="2">F-box/LRR-repeat protein 15-like leucin rich repeat domain-containing protein</fullName>
    </recommendedName>
</protein>
<reference evidence="4" key="1">
    <citation type="journal article" date="2017" name="Nat. Ecol. Evol.">
        <title>Genome expansion and lineage-specific genetic innovations in the forest pathogenic fungi Armillaria.</title>
        <authorList>
            <person name="Sipos G."/>
            <person name="Prasanna A.N."/>
            <person name="Walter M.C."/>
            <person name="O'Connor E."/>
            <person name="Balint B."/>
            <person name="Krizsan K."/>
            <person name="Kiss B."/>
            <person name="Hess J."/>
            <person name="Varga T."/>
            <person name="Slot J."/>
            <person name="Riley R."/>
            <person name="Boka B."/>
            <person name="Rigling D."/>
            <person name="Barry K."/>
            <person name="Lee J."/>
            <person name="Mihaltcheva S."/>
            <person name="LaButti K."/>
            <person name="Lipzen A."/>
            <person name="Waldron R."/>
            <person name="Moloney N.M."/>
            <person name="Sperisen C."/>
            <person name="Kredics L."/>
            <person name="Vagvoelgyi C."/>
            <person name="Patrignani A."/>
            <person name="Fitzpatrick D."/>
            <person name="Nagy I."/>
            <person name="Doyle S."/>
            <person name="Anderson J.B."/>
            <person name="Grigoriev I.V."/>
            <person name="Gueldener U."/>
            <person name="Muensterkoetter M."/>
            <person name="Nagy L.G."/>
        </authorList>
    </citation>
    <scope>NUCLEOTIDE SEQUENCE [LARGE SCALE GENOMIC DNA]</scope>
    <source>
        <strain evidence="4">C18/9</strain>
    </source>
</reference>
<feature type="region of interest" description="Disordered" evidence="1">
    <location>
        <begin position="580"/>
        <end position="641"/>
    </location>
</feature>
<dbReference type="EMBL" id="FUEG01000002">
    <property type="protein sequence ID" value="SJL00385.1"/>
    <property type="molecule type" value="Genomic_DNA"/>
</dbReference>
<dbReference type="Gene3D" id="3.80.10.10">
    <property type="entry name" value="Ribonuclease Inhibitor"/>
    <property type="match status" value="1"/>
</dbReference>
<evidence type="ECO:0000259" key="2">
    <source>
        <dbReference type="Pfam" id="PF25372"/>
    </source>
</evidence>
<feature type="compositionally biased region" description="Polar residues" evidence="1">
    <location>
        <begin position="595"/>
        <end position="609"/>
    </location>
</feature>
<feature type="region of interest" description="Disordered" evidence="1">
    <location>
        <begin position="676"/>
        <end position="730"/>
    </location>
</feature>
<dbReference type="Pfam" id="PF25372">
    <property type="entry name" value="DUF7885"/>
    <property type="match status" value="1"/>
</dbReference>
<keyword evidence="4" id="KW-1185">Reference proteome</keyword>
<feature type="compositionally biased region" description="Polar residues" evidence="1">
    <location>
        <begin position="436"/>
        <end position="455"/>
    </location>
</feature>
<proteinExistence type="predicted"/>